<dbReference type="PANTHER" id="PTHR47965:SF12">
    <property type="entry name" value="ASPARTIC PROTEINASE 3-RELATED"/>
    <property type="match status" value="1"/>
</dbReference>
<proteinExistence type="inferred from homology"/>
<evidence type="ECO:0000256" key="7">
    <source>
        <dbReference type="RuleBase" id="RU000454"/>
    </source>
</evidence>
<dbReference type="InterPro" id="IPR001461">
    <property type="entry name" value="Aspartic_peptidase_A1"/>
</dbReference>
<evidence type="ECO:0000256" key="2">
    <source>
        <dbReference type="ARBA" id="ARBA00022670"/>
    </source>
</evidence>
<keyword evidence="3 8" id="KW-0732">Signal</keyword>
<comment type="caution">
    <text evidence="10">The sequence shown here is derived from an EMBL/GenBank/DDBJ whole genome shotgun (WGS) entry which is preliminary data.</text>
</comment>
<dbReference type="Proteomes" id="UP000092321">
    <property type="component" value="Unassembled WGS sequence"/>
</dbReference>
<evidence type="ECO:0000256" key="8">
    <source>
        <dbReference type="SAM" id="SignalP"/>
    </source>
</evidence>
<feature type="chain" id="PRO_5008598750" evidence="8">
    <location>
        <begin position="20"/>
        <end position="365"/>
    </location>
</feature>
<evidence type="ECO:0000256" key="3">
    <source>
        <dbReference type="ARBA" id="ARBA00022729"/>
    </source>
</evidence>
<evidence type="ECO:0000256" key="6">
    <source>
        <dbReference type="ARBA" id="ARBA00023145"/>
    </source>
</evidence>
<organism evidence="10 11">
    <name type="scientific">Hanseniaspora valbyensis NRRL Y-1626</name>
    <dbReference type="NCBI Taxonomy" id="766949"/>
    <lineage>
        <taxon>Eukaryota</taxon>
        <taxon>Fungi</taxon>
        <taxon>Dikarya</taxon>
        <taxon>Ascomycota</taxon>
        <taxon>Saccharomycotina</taxon>
        <taxon>Saccharomycetes</taxon>
        <taxon>Saccharomycodales</taxon>
        <taxon>Saccharomycodaceae</taxon>
        <taxon>Hanseniaspora</taxon>
    </lineage>
</organism>
<dbReference type="OrthoDB" id="2747330at2759"/>
<dbReference type="GO" id="GO:0031505">
    <property type="term" value="P:fungal-type cell wall organization"/>
    <property type="evidence" value="ECO:0007669"/>
    <property type="project" value="TreeGrafter"/>
</dbReference>
<dbReference type="EMBL" id="LXPE01000007">
    <property type="protein sequence ID" value="OBA27669.1"/>
    <property type="molecule type" value="Genomic_DNA"/>
</dbReference>
<dbReference type="GO" id="GO:0005576">
    <property type="term" value="C:extracellular region"/>
    <property type="evidence" value="ECO:0007669"/>
    <property type="project" value="TreeGrafter"/>
</dbReference>
<protein>
    <submittedName>
        <fullName evidence="10">Acid protease</fullName>
    </submittedName>
</protein>
<evidence type="ECO:0000313" key="11">
    <source>
        <dbReference type="Proteomes" id="UP000092321"/>
    </source>
</evidence>
<sequence>MYAFSFILTAFSLPVLLNASFIHKNPKAISLPLSDEQFYLSTSFYIDNEEITFLLDSGSNDTWVFNSDLCSTCSSILSTQTAGQNTSYLFETTYFGGQSVKGNLFIADKVQLSKTILSNSFYYGLIDSSQNYVTSALLGIAKPEMQSQLLYNYENGYNGTYPSLLDQIDGRNNYVVDLPNGKFSIGGCPKGYLSVPLNSSSDYYSIDIGEVGVIVTTQTTKKINKKKTTTITTQKYNKIEEDENLSVILDTGASVLQLPTNITSSIVEKFNGSYWDDSQQSYMLQECPSNNNTLPVIVFAVSDKYGRTKNIKLRGQDLVVEVDSNVCALAIAPSDFGVMGIPFFRSGTVAIDLDNQVMNWNGLVR</sequence>
<comment type="similarity">
    <text evidence="1 7">Belongs to the peptidase A1 family.</text>
</comment>
<feature type="domain" description="Peptidase A1" evidence="9">
    <location>
        <begin position="38"/>
        <end position="361"/>
    </location>
</feature>
<dbReference type="InterPro" id="IPR033121">
    <property type="entry name" value="PEPTIDASE_A1"/>
</dbReference>
<dbReference type="PRINTS" id="PR00792">
    <property type="entry name" value="PEPSIN"/>
</dbReference>
<dbReference type="PROSITE" id="PS00141">
    <property type="entry name" value="ASP_PROTEASE"/>
    <property type="match status" value="2"/>
</dbReference>
<dbReference type="GO" id="GO:0004190">
    <property type="term" value="F:aspartic-type endopeptidase activity"/>
    <property type="evidence" value="ECO:0007669"/>
    <property type="project" value="UniProtKB-KW"/>
</dbReference>
<dbReference type="GO" id="GO:0009277">
    <property type="term" value="C:fungal-type cell wall"/>
    <property type="evidence" value="ECO:0007669"/>
    <property type="project" value="TreeGrafter"/>
</dbReference>
<name>A0A1B7TFZ2_9ASCO</name>
<keyword evidence="2 7" id="KW-0645">Protease</keyword>
<keyword evidence="4 7" id="KW-0064">Aspartyl protease</keyword>
<dbReference type="PROSITE" id="PS51767">
    <property type="entry name" value="PEPTIDASE_A1"/>
    <property type="match status" value="1"/>
</dbReference>
<evidence type="ECO:0000256" key="5">
    <source>
        <dbReference type="ARBA" id="ARBA00022801"/>
    </source>
</evidence>
<keyword evidence="5 7" id="KW-0378">Hydrolase</keyword>
<dbReference type="InterPro" id="IPR001969">
    <property type="entry name" value="Aspartic_peptidase_AS"/>
</dbReference>
<gene>
    <name evidence="10" type="ORF">HANVADRAFT_58617</name>
</gene>
<feature type="signal peptide" evidence="8">
    <location>
        <begin position="1"/>
        <end position="19"/>
    </location>
</feature>
<evidence type="ECO:0000256" key="4">
    <source>
        <dbReference type="ARBA" id="ARBA00022750"/>
    </source>
</evidence>
<dbReference type="InterPro" id="IPR021109">
    <property type="entry name" value="Peptidase_aspartic_dom_sf"/>
</dbReference>
<dbReference type="Gene3D" id="2.40.70.10">
    <property type="entry name" value="Acid Proteases"/>
    <property type="match status" value="2"/>
</dbReference>
<evidence type="ECO:0000256" key="1">
    <source>
        <dbReference type="ARBA" id="ARBA00007447"/>
    </source>
</evidence>
<dbReference type="AlphaFoldDB" id="A0A1B7TFZ2"/>
<evidence type="ECO:0000259" key="9">
    <source>
        <dbReference type="PROSITE" id="PS51767"/>
    </source>
</evidence>
<dbReference type="PANTHER" id="PTHR47965">
    <property type="entry name" value="ASPARTYL PROTEASE-RELATED"/>
    <property type="match status" value="1"/>
</dbReference>
<keyword evidence="6" id="KW-0865">Zymogen</keyword>
<dbReference type="GO" id="GO:0006508">
    <property type="term" value="P:proteolysis"/>
    <property type="evidence" value="ECO:0007669"/>
    <property type="project" value="UniProtKB-KW"/>
</dbReference>
<accession>A0A1B7TFZ2</accession>
<reference evidence="11" key="1">
    <citation type="journal article" date="2016" name="Proc. Natl. Acad. Sci. U.S.A.">
        <title>Comparative genomics of biotechnologically important yeasts.</title>
        <authorList>
            <person name="Riley R."/>
            <person name="Haridas S."/>
            <person name="Wolfe K.H."/>
            <person name="Lopes M.R."/>
            <person name="Hittinger C.T."/>
            <person name="Goeker M."/>
            <person name="Salamov A.A."/>
            <person name="Wisecaver J.H."/>
            <person name="Long T.M."/>
            <person name="Calvey C.H."/>
            <person name="Aerts A.L."/>
            <person name="Barry K.W."/>
            <person name="Choi C."/>
            <person name="Clum A."/>
            <person name="Coughlan A.Y."/>
            <person name="Deshpande S."/>
            <person name="Douglass A.P."/>
            <person name="Hanson S.J."/>
            <person name="Klenk H.-P."/>
            <person name="LaButti K.M."/>
            <person name="Lapidus A."/>
            <person name="Lindquist E.A."/>
            <person name="Lipzen A.M."/>
            <person name="Meier-Kolthoff J.P."/>
            <person name="Ohm R.A."/>
            <person name="Otillar R.P."/>
            <person name="Pangilinan J.L."/>
            <person name="Peng Y."/>
            <person name="Rokas A."/>
            <person name="Rosa C.A."/>
            <person name="Scheuner C."/>
            <person name="Sibirny A.A."/>
            <person name="Slot J.C."/>
            <person name="Stielow J.B."/>
            <person name="Sun H."/>
            <person name="Kurtzman C.P."/>
            <person name="Blackwell M."/>
            <person name="Grigoriev I.V."/>
            <person name="Jeffries T.W."/>
        </authorList>
    </citation>
    <scope>NUCLEOTIDE SEQUENCE [LARGE SCALE GENOMIC DNA]</scope>
    <source>
        <strain evidence="11">NRRL Y-1626</strain>
    </source>
</reference>
<dbReference type="SUPFAM" id="SSF50630">
    <property type="entry name" value="Acid proteases"/>
    <property type="match status" value="1"/>
</dbReference>
<dbReference type="Pfam" id="PF00026">
    <property type="entry name" value="Asp"/>
    <property type="match status" value="1"/>
</dbReference>
<keyword evidence="11" id="KW-1185">Reference proteome</keyword>
<evidence type="ECO:0000313" key="10">
    <source>
        <dbReference type="EMBL" id="OBA27669.1"/>
    </source>
</evidence>